<keyword evidence="1" id="KW-1133">Transmembrane helix</keyword>
<evidence type="ECO:0000256" key="1">
    <source>
        <dbReference type="SAM" id="Phobius"/>
    </source>
</evidence>
<keyword evidence="1" id="KW-0812">Transmembrane</keyword>
<dbReference type="GO" id="GO:0005506">
    <property type="term" value="F:iron ion binding"/>
    <property type="evidence" value="ECO:0007669"/>
    <property type="project" value="InterPro"/>
</dbReference>
<dbReference type="SUPFAM" id="SSF48264">
    <property type="entry name" value="Cytochrome P450"/>
    <property type="match status" value="1"/>
</dbReference>
<keyword evidence="1" id="KW-0472">Membrane</keyword>
<dbReference type="InterPro" id="IPR036396">
    <property type="entry name" value="Cyt_P450_sf"/>
</dbReference>
<accession>A0A9W7EXK0</accession>
<proteinExistence type="predicted"/>
<name>A0A9W7EXK0_9STRA</name>
<dbReference type="AlphaFoldDB" id="A0A9W7EXK0"/>
<feature type="transmembrane region" description="Helical" evidence="1">
    <location>
        <begin position="33"/>
        <end position="52"/>
    </location>
</feature>
<gene>
    <name evidence="2" type="ORF">TrST_g9576</name>
</gene>
<comment type="caution">
    <text evidence="2">The sequence shown here is derived from an EMBL/GenBank/DDBJ whole genome shotgun (WGS) entry which is preliminary data.</text>
</comment>
<keyword evidence="3" id="KW-1185">Reference proteome</keyword>
<dbReference type="GO" id="GO:0016705">
    <property type="term" value="F:oxidoreductase activity, acting on paired donors, with incorporation or reduction of molecular oxygen"/>
    <property type="evidence" value="ECO:0007669"/>
    <property type="project" value="InterPro"/>
</dbReference>
<reference evidence="3" key="1">
    <citation type="journal article" date="2023" name="Commun. Biol.">
        <title>Genome analysis of Parmales, the sister group of diatoms, reveals the evolutionary specialization of diatoms from phago-mixotrophs to photoautotrophs.</title>
        <authorList>
            <person name="Ban H."/>
            <person name="Sato S."/>
            <person name="Yoshikawa S."/>
            <person name="Yamada K."/>
            <person name="Nakamura Y."/>
            <person name="Ichinomiya M."/>
            <person name="Sato N."/>
            <person name="Blanc-Mathieu R."/>
            <person name="Endo H."/>
            <person name="Kuwata A."/>
            <person name="Ogata H."/>
        </authorList>
    </citation>
    <scope>NUCLEOTIDE SEQUENCE [LARGE SCALE GENOMIC DNA]</scope>
    <source>
        <strain evidence="3">NIES 3701</strain>
    </source>
</reference>
<dbReference type="EMBL" id="BRXY01000444">
    <property type="protein sequence ID" value="GMH95478.1"/>
    <property type="molecule type" value="Genomic_DNA"/>
</dbReference>
<evidence type="ECO:0000313" key="2">
    <source>
        <dbReference type="EMBL" id="GMH95478.1"/>
    </source>
</evidence>
<dbReference type="Proteomes" id="UP001165085">
    <property type="component" value="Unassembled WGS sequence"/>
</dbReference>
<sequence length="195" mass="23088">MMLVMAWGNGVFARYSEDELTIERISKLKMNPFNVYQLLMFMTTSMICLYMFGTRGKSTVYYLEGDIQELMGTHRFLLQCVYFLWWILIMSDVGRRLYQLYGDDKFLEDLHHEQQVELEEIKNPEVEPKRRGRQSLWNLKTVTTVSECDDLKAEKEHAEEVKKEKMKGRGTKFKKIKGRKSENHGDFFDFSPGLL</sequence>
<feature type="transmembrane region" description="Helical" evidence="1">
    <location>
        <begin position="72"/>
        <end position="89"/>
    </location>
</feature>
<organism evidence="2 3">
    <name type="scientific">Triparma strigata</name>
    <dbReference type="NCBI Taxonomy" id="1606541"/>
    <lineage>
        <taxon>Eukaryota</taxon>
        <taxon>Sar</taxon>
        <taxon>Stramenopiles</taxon>
        <taxon>Ochrophyta</taxon>
        <taxon>Bolidophyceae</taxon>
        <taxon>Parmales</taxon>
        <taxon>Triparmaceae</taxon>
        <taxon>Triparma</taxon>
    </lineage>
</organism>
<dbReference type="GO" id="GO:0004497">
    <property type="term" value="F:monooxygenase activity"/>
    <property type="evidence" value="ECO:0007669"/>
    <property type="project" value="InterPro"/>
</dbReference>
<protein>
    <submittedName>
        <fullName evidence="2">Uncharacterized protein</fullName>
    </submittedName>
</protein>
<evidence type="ECO:0000313" key="3">
    <source>
        <dbReference type="Proteomes" id="UP001165085"/>
    </source>
</evidence>
<dbReference type="GO" id="GO:0020037">
    <property type="term" value="F:heme binding"/>
    <property type="evidence" value="ECO:0007669"/>
    <property type="project" value="InterPro"/>
</dbReference>